<keyword evidence="4" id="KW-1185">Reference proteome</keyword>
<sequence length="326" mass="36626">MFRNTKLLVLFSLFWTALALEQQPHSPLSYFSLRRAVPHEIQSCRPSTCDARERACQGSCRRQLRPRKIEAPGPSSHPAYGHWYGPENYNNNVDDFFRGEAAKLSEAGFGPGLVNTIFEVYASQFVPFGDKTRSLAMLGFHGCIGIILMSRSGVWMAHITENPILKFDIETFEKQFIPYLERGRRSEDDDYGLSDLVGTFSPENEPVAVIFAPDVSEEGNVYSDQMEKLHQVIKRVIGVESEWVWYTPYLEDEGALARYDFGCKRSNGKVLAQYQPGAPGSNSEAKARIWIEGKLWNSKTWPALGSRQKRPSSPEAGSSQQSGSNA</sequence>
<feature type="compositionally biased region" description="Polar residues" evidence="1">
    <location>
        <begin position="315"/>
        <end position="326"/>
    </location>
</feature>
<keyword evidence="2" id="KW-0732">Signal</keyword>
<dbReference type="Proteomes" id="UP000310108">
    <property type="component" value="Unassembled WGS sequence"/>
</dbReference>
<reference evidence="3 4" key="1">
    <citation type="journal article" date="2019" name="PLoS ONE">
        <title>Comparative genome analysis indicates high evolutionary potential of pathogenicity genes in Colletotrichum tanaceti.</title>
        <authorList>
            <person name="Lelwala R.V."/>
            <person name="Korhonen P.K."/>
            <person name="Young N.D."/>
            <person name="Scott J.B."/>
            <person name="Ades P.A."/>
            <person name="Gasser R.B."/>
            <person name="Taylor P.W.J."/>
        </authorList>
    </citation>
    <scope>NUCLEOTIDE SEQUENCE [LARGE SCALE GENOMIC DNA]</scope>
    <source>
        <strain evidence="3">BRIP57314</strain>
    </source>
</reference>
<dbReference type="AlphaFoldDB" id="A0A4U6X4A7"/>
<feature type="region of interest" description="Disordered" evidence="1">
    <location>
        <begin position="301"/>
        <end position="326"/>
    </location>
</feature>
<evidence type="ECO:0000313" key="3">
    <source>
        <dbReference type="EMBL" id="TKW50201.1"/>
    </source>
</evidence>
<dbReference type="STRING" id="1306861.A0A4U6X4A7"/>
<dbReference type="OrthoDB" id="3886018at2759"/>
<evidence type="ECO:0000313" key="4">
    <source>
        <dbReference type="Proteomes" id="UP000310108"/>
    </source>
</evidence>
<name>A0A4U6X4A7_9PEZI</name>
<comment type="caution">
    <text evidence="3">The sequence shown here is derived from an EMBL/GenBank/DDBJ whole genome shotgun (WGS) entry which is preliminary data.</text>
</comment>
<dbReference type="EMBL" id="PJEX01000425">
    <property type="protein sequence ID" value="TKW50201.1"/>
    <property type="molecule type" value="Genomic_DNA"/>
</dbReference>
<proteinExistence type="predicted"/>
<accession>A0A4U6X4A7</accession>
<evidence type="ECO:0000256" key="2">
    <source>
        <dbReference type="SAM" id="SignalP"/>
    </source>
</evidence>
<protein>
    <submittedName>
        <fullName evidence="3">Uncharacterized protein</fullName>
    </submittedName>
</protein>
<organism evidence="3 4">
    <name type="scientific">Colletotrichum tanaceti</name>
    <dbReference type="NCBI Taxonomy" id="1306861"/>
    <lineage>
        <taxon>Eukaryota</taxon>
        <taxon>Fungi</taxon>
        <taxon>Dikarya</taxon>
        <taxon>Ascomycota</taxon>
        <taxon>Pezizomycotina</taxon>
        <taxon>Sordariomycetes</taxon>
        <taxon>Hypocreomycetidae</taxon>
        <taxon>Glomerellales</taxon>
        <taxon>Glomerellaceae</taxon>
        <taxon>Colletotrichum</taxon>
        <taxon>Colletotrichum destructivum species complex</taxon>
    </lineage>
</organism>
<gene>
    <name evidence="3" type="ORF">CTA1_129</name>
</gene>
<feature type="signal peptide" evidence="2">
    <location>
        <begin position="1"/>
        <end position="19"/>
    </location>
</feature>
<feature type="chain" id="PRO_5020487829" evidence="2">
    <location>
        <begin position="20"/>
        <end position="326"/>
    </location>
</feature>
<evidence type="ECO:0000256" key="1">
    <source>
        <dbReference type="SAM" id="MobiDB-lite"/>
    </source>
</evidence>